<dbReference type="RefSeq" id="WP_005281450.1">
    <property type="nucleotide sequence ID" value="NZ_BMDA01000006.1"/>
</dbReference>
<accession>N9REX3</accession>
<dbReference type="HOGENOM" id="CLU_2598081_0_0_6"/>
<dbReference type="PATRIC" id="fig|1217698.3.peg.422"/>
<dbReference type="Proteomes" id="UP000013200">
    <property type="component" value="Unassembled WGS sequence"/>
</dbReference>
<feature type="transmembrane region" description="Helical" evidence="1">
    <location>
        <begin position="12"/>
        <end position="30"/>
    </location>
</feature>
<dbReference type="Proteomes" id="UP000652691">
    <property type="component" value="Unassembled WGS sequence"/>
</dbReference>
<evidence type="ECO:0000256" key="1">
    <source>
        <dbReference type="SAM" id="Phobius"/>
    </source>
</evidence>
<evidence type="ECO:0000313" key="2">
    <source>
        <dbReference type="EMBL" id="ENX40951.1"/>
    </source>
</evidence>
<protein>
    <submittedName>
        <fullName evidence="2">Uncharacterized protein</fullName>
    </submittedName>
</protein>
<evidence type="ECO:0000313" key="5">
    <source>
        <dbReference type="Proteomes" id="UP000652691"/>
    </source>
</evidence>
<keyword evidence="4" id="KW-1185">Reference proteome</keyword>
<evidence type="ECO:0000313" key="4">
    <source>
        <dbReference type="Proteomes" id="UP000013200"/>
    </source>
</evidence>
<organism evidence="2 4">
    <name type="scientific">Acinetobacter courvalinii</name>
    <dbReference type="NCBI Taxonomy" id="280147"/>
    <lineage>
        <taxon>Bacteria</taxon>
        <taxon>Pseudomonadati</taxon>
        <taxon>Pseudomonadota</taxon>
        <taxon>Gammaproteobacteria</taxon>
        <taxon>Moraxellales</taxon>
        <taxon>Moraxellaceae</taxon>
        <taxon>Acinetobacter</taxon>
    </lineage>
</organism>
<reference evidence="2 4" key="1">
    <citation type="submission" date="2013-02" db="EMBL/GenBank/DDBJ databases">
        <title>The Genome Sequence of Acinetobacter sp. NIPH 3623.</title>
        <authorList>
            <consortium name="The Broad Institute Genome Sequencing Platform"/>
            <consortium name="The Broad Institute Genome Sequencing Center for Infectious Disease"/>
            <person name="Cerqueira G."/>
            <person name="Feldgarden M."/>
            <person name="Courvalin P."/>
            <person name="Perichon B."/>
            <person name="Grillot-Courvalin C."/>
            <person name="Clermont D."/>
            <person name="Rocha E."/>
            <person name="Yoon E.-J."/>
            <person name="Nemec A."/>
            <person name="Walker B."/>
            <person name="Young S.K."/>
            <person name="Zeng Q."/>
            <person name="Gargeya S."/>
            <person name="Fitzgerald M."/>
            <person name="Haas B."/>
            <person name="Abouelleil A."/>
            <person name="Alvarado L."/>
            <person name="Arachchi H.M."/>
            <person name="Berlin A.M."/>
            <person name="Chapman S.B."/>
            <person name="Dewar J."/>
            <person name="Goldberg J."/>
            <person name="Griggs A."/>
            <person name="Gujja S."/>
            <person name="Hansen M."/>
            <person name="Howarth C."/>
            <person name="Imamovic A."/>
            <person name="Larimer J."/>
            <person name="McCowan C."/>
            <person name="Murphy C."/>
            <person name="Neiman D."/>
            <person name="Pearson M."/>
            <person name="Priest M."/>
            <person name="Roberts A."/>
            <person name="Saif S."/>
            <person name="Shea T."/>
            <person name="Sisk P."/>
            <person name="Sykes S."/>
            <person name="Wortman J."/>
            <person name="Nusbaum C."/>
            <person name="Birren B."/>
        </authorList>
    </citation>
    <scope>NUCLEOTIDE SEQUENCE [LARGE SCALE GENOMIC DNA]</scope>
    <source>
        <strain evidence="2 4">NIPH 3623</strain>
    </source>
</reference>
<dbReference type="EMBL" id="APSA01000001">
    <property type="protein sequence ID" value="ENX40951.1"/>
    <property type="molecule type" value="Genomic_DNA"/>
</dbReference>
<reference evidence="3" key="3">
    <citation type="submission" date="2024-03" db="EMBL/GenBank/DDBJ databases">
        <authorList>
            <person name="Sun Q."/>
            <person name="Sedlacek I."/>
        </authorList>
    </citation>
    <scope>NUCLEOTIDE SEQUENCE</scope>
    <source>
        <strain evidence="3">CCM 8635</strain>
    </source>
</reference>
<gene>
    <name evidence="2" type="ORF">F888_00438</name>
    <name evidence="3" type="ORF">GCM10007354_32060</name>
</gene>
<reference evidence="3 5" key="2">
    <citation type="journal article" date="2014" name="Int. J. Syst. Evol. Microbiol.">
        <title>Complete genome sequence of Corynebacterium casei LMG S-19264T (=DSM 44701T), isolated from a smear-ripened cheese.</title>
        <authorList>
            <consortium name="US DOE Joint Genome Institute (JGI-PGF)"/>
            <person name="Walter F."/>
            <person name="Albersmeier A."/>
            <person name="Kalinowski J."/>
            <person name="Ruckert C."/>
        </authorList>
    </citation>
    <scope>NUCLEOTIDE SEQUENCE [LARGE SCALE GENOMIC DNA]</scope>
    <source>
        <strain evidence="3 5">CCM 8635</strain>
    </source>
</reference>
<dbReference type="EMBL" id="BMDA01000006">
    <property type="protein sequence ID" value="GGH43540.1"/>
    <property type="molecule type" value="Genomic_DNA"/>
</dbReference>
<proteinExistence type="predicted"/>
<keyword evidence="1" id="KW-0472">Membrane</keyword>
<keyword evidence="1" id="KW-0812">Transmembrane</keyword>
<sequence length="79" mass="9248">MMDSIFEALFQLLFKLFRFVFMNVIFEILFEGLIRSIGYAVVRCYRCGQRVDFDSTEVCVAGFLSVLLLIALCLYFLLR</sequence>
<dbReference type="GeneID" id="80105811"/>
<comment type="caution">
    <text evidence="2">The sequence shown here is derived from an EMBL/GenBank/DDBJ whole genome shotgun (WGS) entry which is preliminary data.</text>
</comment>
<keyword evidence="1" id="KW-1133">Transmembrane helix</keyword>
<name>N9REX3_9GAMM</name>
<evidence type="ECO:0000313" key="3">
    <source>
        <dbReference type="EMBL" id="GGH43540.1"/>
    </source>
</evidence>
<dbReference type="AlphaFoldDB" id="N9REX3"/>
<feature type="transmembrane region" description="Helical" evidence="1">
    <location>
        <begin position="60"/>
        <end position="78"/>
    </location>
</feature>